<dbReference type="EMBL" id="AUZY01006442">
    <property type="protein sequence ID" value="EQD54338.1"/>
    <property type="molecule type" value="Genomic_DNA"/>
</dbReference>
<dbReference type="Pfam" id="PF13476">
    <property type="entry name" value="AAA_23"/>
    <property type="match status" value="1"/>
</dbReference>
<feature type="domain" description="Rad50/SbcC-type AAA" evidence="2">
    <location>
        <begin position="9"/>
        <end position="202"/>
    </location>
</feature>
<dbReference type="GO" id="GO:0006302">
    <property type="term" value="P:double-strand break repair"/>
    <property type="evidence" value="ECO:0007669"/>
    <property type="project" value="InterPro"/>
</dbReference>
<dbReference type="PANTHER" id="PTHR32114">
    <property type="entry name" value="ABC TRANSPORTER ABCH.3"/>
    <property type="match status" value="1"/>
</dbReference>
<gene>
    <name evidence="3" type="ORF">B1B_09741</name>
</gene>
<organism evidence="3">
    <name type="scientific">mine drainage metagenome</name>
    <dbReference type="NCBI Taxonomy" id="410659"/>
    <lineage>
        <taxon>unclassified sequences</taxon>
        <taxon>metagenomes</taxon>
        <taxon>ecological metagenomes</taxon>
    </lineage>
</organism>
<dbReference type="AlphaFoldDB" id="T1ACH6"/>
<feature type="coiled-coil region" evidence="1">
    <location>
        <begin position="419"/>
        <end position="453"/>
    </location>
</feature>
<dbReference type="SUPFAM" id="SSF52540">
    <property type="entry name" value="P-loop containing nucleoside triphosphate hydrolases"/>
    <property type="match status" value="1"/>
</dbReference>
<comment type="caution">
    <text evidence="3">The sequence shown here is derived from an EMBL/GenBank/DDBJ whole genome shotgun (WGS) entry which is preliminary data.</text>
</comment>
<feature type="coiled-coil region" evidence="1">
    <location>
        <begin position="303"/>
        <end position="354"/>
    </location>
</feature>
<proteinExistence type="predicted"/>
<dbReference type="Gene3D" id="3.40.50.300">
    <property type="entry name" value="P-loop containing nucleotide triphosphate hydrolases"/>
    <property type="match status" value="1"/>
</dbReference>
<keyword evidence="1" id="KW-0175">Coiled coil</keyword>
<reference evidence="3" key="1">
    <citation type="submission" date="2013-08" db="EMBL/GenBank/DDBJ databases">
        <authorList>
            <person name="Mendez C."/>
            <person name="Richter M."/>
            <person name="Ferrer M."/>
            <person name="Sanchez J."/>
        </authorList>
    </citation>
    <scope>NUCLEOTIDE SEQUENCE</scope>
</reference>
<reference evidence="3" key="2">
    <citation type="journal article" date="2014" name="ISME J.">
        <title>Microbial stratification in low pH oxic and suboxic macroscopic growths along an acid mine drainage.</title>
        <authorList>
            <person name="Mendez-Garcia C."/>
            <person name="Mesa V."/>
            <person name="Sprenger R.R."/>
            <person name="Richter M."/>
            <person name="Diez M.S."/>
            <person name="Solano J."/>
            <person name="Bargiela R."/>
            <person name="Golyshina O.V."/>
            <person name="Manteca A."/>
            <person name="Ramos J.L."/>
            <person name="Gallego J.R."/>
            <person name="Llorente I."/>
            <person name="Martins Dos Santos V.A."/>
            <person name="Jensen O.N."/>
            <person name="Pelaez A.I."/>
            <person name="Sanchez J."/>
            <person name="Ferrer M."/>
        </authorList>
    </citation>
    <scope>NUCLEOTIDE SEQUENCE</scope>
</reference>
<evidence type="ECO:0000256" key="1">
    <source>
        <dbReference type="SAM" id="Coils"/>
    </source>
</evidence>
<evidence type="ECO:0000259" key="2">
    <source>
        <dbReference type="Pfam" id="PF13476"/>
    </source>
</evidence>
<accession>T1ACH6</accession>
<protein>
    <submittedName>
        <fullName evidence="3">SMC domain-containing protein</fullName>
    </submittedName>
</protein>
<evidence type="ECO:0000313" key="3">
    <source>
        <dbReference type="EMBL" id="EQD54338.1"/>
    </source>
</evidence>
<dbReference type="InterPro" id="IPR027417">
    <property type="entry name" value="P-loop_NTPase"/>
</dbReference>
<sequence length="454" mass="49689">MAALVQLRSLTVEGFRGVNKPVRLEFGPRATVLSAFNGRGKSTLLGAIEWGLFGDLKFQPPENRTHDELVSLFHPAGRASVQLGLVKKTEEIRVRRTKPLGKMGSAVEVLNGGAQPLVDEAAQEFLFRLLGLSFDDFYRAAFLHQDSIRGLLTEEQKDRDAALDRLLGVETIRNILTSIPAKLVTNALEEIEINESKLLERLAGAGTMAETSRARTLKEATDAGYSEDELNLKVGQRDAKELQGSLRAACKKYDAEVPEEVVVEISEDLERVARRIKSSTRAIRLSVGKESPLDAAVGKIGGLKKARAELQSASEIVEAARGRLGAHLKEHGTVKEWEQTSARAAAELKAAEAALHVLDAHGRLVEDAIAYLEAVPEAGECPVCGDPKEASKLAMRLRGLVKTDQATEVRRLNTVVKESRATLQSLQTLQEERERIEGELKGVEDELEQVRVST</sequence>
<dbReference type="GO" id="GO:0016887">
    <property type="term" value="F:ATP hydrolysis activity"/>
    <property type="evidence" value="ECO:0007669"/>
    <property type="project" value="InterPro"/>
</dbReference>
<dbReference type="PANTHER" id="PTHR32114:SF2">
    <property type="entry name" value="ABC TRANSPORTER ABCH.3"/>
    <property type="match status" value="1"/>
</dbReference>
<name>T1ACH6_9ZZZZ</name>
<dbReference type="InterPro" id="IPR038729">
    <property type="entry name" value="Rad50/SbcC_AAA"/>
</dbReference>
<feature type="non-terminal residue" evidence="3">
    <location>
        <position position="454"/>
    </location>
</feature>